<feature type="compositionally biased region" description="Acidic residues" evidence="1">
    <location>
        <begin position="104"/>
        <end position="114"/>
    </location>
</feature>
<evidence type="ECO:0000313" key="2">
    <source>
        <dbReference type="EMBL" id="PYI36934.1"/>
    </source>
</evidence>
<sequence>MSSSRKSSNRPKKRVLSVKIPWTEVANTMGHNVTEGAIVQHLAKLRSRRVAAGKPVPPPLRRGGLGAPSKPTGLPSGKNTPDSKPQRVIAGTKHNGETGASDFADVDSSSDEDYVEGRASKSRKKRTNTAGSRARRKRKPIVKLEHDTDGYDSDEEDEDDSLLVPGAEFLDCPNSMSSPPGRQLGSPEDDQPRKIIVLKYARPANQASTGDISEPVLGSTSNDAFIASGYTLQQQPAGAGQFPLQSQTPSANLSDTFYANAVSSTDSYMHLQPGDPGHHPSTLWFNDATLGYPNAVYHGLSNPDLDIDFSGNHMSNTDQQFDHLLGYDDDLVG</sequence>
<proteinExistence type="predicted"/>
<dbReference type="AlphaFoldDB" id="A0A2V5IRT5"/>
<feature type="region of interest" description="Disordered" evidence="1">
    <location>
        <begin position="49"/>
        <end position="160"/>
    </location>
</feature>
<feature type="compositionally biased region" description="Basic residues" evidence="1">
    <location>
        <begin position="120"/>
        <end position="141"/>
    </location>
</feature>
<accession>A0A2V5IRT5</accession>
<organism evidence="2 3">
    <name type="scientific">Aspergillus indologenus CBS 114.80</name>
    <dbReference type="NCBI Taxonomy" id="1450541"/>
    <lineage>
        <taxon>Eukaryota</taxon>
        <taxon>Fungi</taxon>
        <taxon>Dikarya</taxon>
        <taxon>Ascomycota</taxon>
        <taxon>Pezizomycotina</taxon>
        <taxon>Eurotiomycetes</taxon>
        <taxon>Eurotiomycetidae</taxon>
        <taxon>Eurotiales</taxon>
        <taxon>Aspergillaceae</taxon>
        <taxon>Aspergillus</taxon>
        <taxon>Aspergillus subgen. Circumdati</taxon>
    </lineage>
</organism>
<gene>
    <name evidence="2" type="ORF">BP00DRAFT_411037</name>
</gene>
<reference evidence="2 3" key="1">
    <citation type="submission" date="2018-02" db="EMBL/GenBank/DDBJ databases">
        <title>The genomes of Aspergillus section Nigri reveals drivers in fungal speciation.</title>
        <authorList>
            <consortium name="DOE Joint Genome Institute"/>
            <person name="Vesth T.C."/>
            <person name="Nybo J."/>
            <person name="Theobald S."/>
            <person name="Brandl J."/>
            <person name="Frisvad J.C."/>
            <person name="Nielsen K.F."/>
            <person name="Lyhne E.K."/>
            <person name="Kogle M.E."/>
            <person name="Kuo A."/>
            <person name="Riley R."/>
            <person name="Clum A."/>
            <person name="Nolan M."/>
            <person name="Lipzen A."/>
            <person name="Salamov A."/>
            <person name="Henrissat B."/>
            <person name="Wiebenga A."/>
            <person name="De vries R.P."/>
            <person name="Grigoriev I.V."/>
            <person name="Mortensen U.H."/>
            <person name="Andersen M.R."/>
            <person name="Baker S.E."/>
        </authorList>
    </citation>
    <scope>NUCLEOTIDE SEQUENCE [LARGE SCALE GENOMIC DNA]</scope>
    <source>
        <strain evidence="2 3">CBS 114.80</strain>
    </source>
</reference>
<feature type="compositionally biased region" description="Acidic residues" evidence="1">
    <location>
        <begin position="150"/>
        <end position="160"/>
    </location>
</feature>
<protein>
    <submittedName>
        <fullName evidence="2">Uncharacterized protein</fullName>
    </submittedName>
</protein>
<dbReference type="Proteomes" id="UP000248817">
    <property type="component" value="Unassembled WGS sequence"/>
</dbReference>
<evidence type="ECO:0000256" key="1">
    <source>
        <dbReference type="SAM" id="MobiDB-lite"/>
    </source>
</evidence>
<name>A0A2V5IRT5_9EURO</name>
<keyword evidence="3" id="KW-1185">Reference proteome</keyword>
<dbReference type="EMBL" id="KZ825463">
    <property type="protein sequence ID" value="PYI36934.1"/>
    <property type="molecule type" value="Genomic_DNA"/>
</dbReference>
<evidence type="ECO:0000313" key="3">
    <source>
        <dbReference type="Proteomes" id="UP000248817"/>
    </source>
</evidence>